<dbReference type="PANTHER" id="PTHR42951:SF22">
    <property type="entry name" value="METALLO BETA-LACTAMASE SUPERFAMILY LIPOPROTEIN"/>
    <property type="match status" value="1"/>
</dbReference>
<dbReference type="GO" id="GO:0016787">
    <property type="term" value="F:hydrolase activity"/>
    <property type="evidence" value="ECO:0007669"/>
    <property type="project" value="UniProtKB-KW"/>
</dbReference>
<dbReference type="Pfam" id="PF00753">
    <property type="entry name" value="Lactamase_B"/>
    <property type="match status" value="1"/>
</dbReference>
<evidence type="ECO:0000259" key="1">
    <source>
        <dbReference type="SMART" id="SM00849"/>
    </source>
</evidence>
<dbReference type="Proteomes" id="UP000249799">
    <property type="component" value="Chromosome"/>
</dbReference>
<dbReference type="InterPro" id="IPR036866">
    <property type="entry name" value="RibonucZ/Hydroxyglut_hydro"/>
</dbReference>
<keyword evidence="3" id="KW-1185">Reference proteome</keyword>
<accession>A0A2Z4FR37</accession>
<evidence type="ECO:0000313" key="2">
    <source>
        <dbReference type="EMBL" id="AWV91453.1"/>
    </source>
</evidence>
<sequence length="288" mass="31555">MGESSVIAVYLLESDDGLILVDCGPETVFEGLKTAIAAEGYDWQDVRHVLLTHIHFDHAGAAWKFAQNGAKVYVHPIGLAHMQNPEKLWNSAKRIYQGAMESLWGEMHPIDPELLVAVDEGDRLTLGGVQVDVHYTPGHAVHHNAYQIGDAVFAGDVAGVKIHGGPPVPPCPPPDIDVDAWKRSIQTLRDLNPTHLYLAHFGAVDAPLAHLDALEATLDDWAMWIKPHFDAGAAPAEVTTDFVAYTQEQLRKAGVSEADLTRYEAGNPSFMSVTGLMRYWKLKEAGRL</sequence>
<proteinExistence type="predicted"/>
<dbReference type="PANTHER" id="PTHR42951">
    <property type="entry name" value="METALLO-BETA-LACTAMASE DOMAIN-CONTAINING"/>
    <property type="match status" value="1"/>
</dbReference>
<dbReference type="OrthoDB" id="5443440at2"/>
<evidence type="ECO:0000313" key="3">
    <source>
        <dbReference type="Proteomes" id="UP000249799"/>
    </source>
</evidence>
<dbReference type="KEGG" id="bsed:DN745_14835"/>
<feature type="domain" description="Metallo-beta-lactamase" evidence="1">
    <location>
        <begin position="6"/>
        <end position="200"/>
    </location>
</feature>
<protein>
    <submittedName>
        <fullName evidence="2">MBL fold metallo-hydrolase</fullName>
    </submittedName>
</protein>
<dbReference type="InterPro" id="IPR050855">
    <property type="entry name" value="NDM-1-like"/>
</dbReference>
<dbReference type="InterPro" id="IPR037482">
    <property type="entry name" value="ST1585_MBL-fold"/>
</dbReference>
<keyword evidence="2" id="KW-0378">Hydrolase</keyword>
<dbReference type="SUPFAM" id="SSF56281">
    <property type="entry name" value="Metallo-hydrolase/oxidoreductase"/>
    <property type="match status" value="1"/>
</dbReference>
<gene>
    <name evidence="2" type="ORF">DN745_14835</name>
</gene>
<name>A0A2Z4FR37_9DELT</name>
<dbReference type="AlphaFoldDB" id="A0A2Z4FR37"/>
<dbReference type="EMBL" id="CP030032">
    <property type="protein sequence ID" value="AWV91453.1"/>
    <property type="molecule type" value="Genomic_DNA"/>
</dbReference>
<dbReference type="CDD" id="cd07726">
    <property type="entry name" value="ST1585-like_MBL-fold"/>
    <property type="match status" value="1"/>
</dbReference>
<reference evidence="2 3" key="1">
    <citation type="submission" date="2018-06" db="EMBL/GenBank/DDBJ databases">
        <title>Lujinxingia sediminis gen. nov. sp. nov., a new facultative anaerobic member of the class Deltaproteobacteria, and proposal of Lujinxingaceae fam. nov.</title>
        <authorList>
            <person name="Guo L.-Y."/>
            <person name="Li C.-M."/>
            <person name="Wang S."/>
            <person name="Du Z.-J."/>
        </authorList>
    </citation>
    <scope>NUCLEOTIDE SEQUENCE [LARGE SCALE GENOMIC DNA]</scope>
    <source>
        <strain evidence="2 3">FA350</strain>
    </source>
</reference>
<organism evidence="2 3">
    <name type="scientific">Bradymonas sediminis</name>
    <dbReference type="NCBI Taxonomy" id="1548548"/>
    <lineage>
        <taxon>Bacteria</taxon>
        <taxon>Deltaproteobacteria</taxon>
        <taxon>Bradymonadales</taxon>
        <taxon>Bradymonadaceae</taxon>
        <taxon>Bradymonas</taxon>
    </lineage>
</organism>
<dbReference type="SMART" id="SM00849">
    <property type="entry name" value="Lactamase_B"/>
    <property type="match status" value="1"/>
</dbReference>
<dbReference type="InterPro" id="IPR001279">
    <property type="entry name" value="Metallo-B-lactamas"/>
</dbReference>
<dbReference type="Gene3D" id="3.60.15.10">
    <property type="entry name" value="Ribonuclease Z/Hydroxyacylglutathione hydrolase-like"/>
    <property type="match status" value="1"/>
</dbReference>